<proteinExistence type="predicted"/>
<dbReference type="Proteomes" id="UP000249829">
    <property type="component" value="Unassembled WGS sequence"/>
</dbReference>
<gene>
    <name evidence="1" type="ORF">BO99DRAFT_74570</name>
</gene>
<accession>A0A2V5HAC3</accession>
<evidence type="ECO:0000313" key="2">
    <source>
        <dbReference type="Proteomes" id="UP000249829"/>
    </source>
</evidence>
<sequence>METFFLSVCGAVCFHPFPLTSRFSNHCRIMEFQKTKISVANLKAHVFPAHSPSPSVAFSSASILYLPSNFTNLNSPHEVDVHFDASGIWYLRTMHSTGSSTE</sequence>
<name>A0A2V5HAC3_ASPV1</name>
<evidence type="ECO:0000313" key="1">
    <source>
        <dbReference type="EMBL" id="PYI21329.1"/>
    </source>
</evidence>
<protein>
    <submittedName>
        <fullName evidence="1">Uncharacterized protein</fullName>
    </submittedName>
</protein>
<reference evidence="1 2" key="1">
    <citation type="submission" date="2018-02" db="EMBL/GenBank/DDBJ databases">
        <title>The genomes of Aspergillus section Nigri reveals drivers in fungal speciation.</title>
        <authorList>
            <consortium name="DOE Joint Genome Institute"/>
            <person name="Vesth T.C."/>
            <person name="Nybo J."/>
            <person name="Theobald S."/>
            <person name="Brandl J."/>
            <person name="Frisvad J.C."/>
            <person name="Nielsen K.F."/>
            <person name="Lyhne E.K."/>
            <person name="Kogle M.E."/>
            <person name="Kuo A."/>
            <person name="Riley R."/>
            <person name="Clum A."/>
            <person name="Nolan M."/>
            <person name="Lipzen A."/>
            <person name="Salamov A."/>
            <person name="Henrissat B."/>
            <person name="Wiebenga A."/>
            <person name="De vries R.P."/>
            <person name="Grigoriev I.V."/>
            <person name="Mortensen U.H."/>
            <person name="Andersen M.R."/>
            <person name="Baker S.E."/>
        </authorList>
    </citation>
    <scope>NUCLEOTIDE SEQUENCE [LARGE SCALE GENOMIC DNA]</scope>
    <source>
        <strain evidence="1 2">CBS 115571</strain>
    </source>
</reference>
<keyword evidence="2" id="KW-1185">Reference proteome</keyword>
<dbReference type="EMBL" id="KZ825117">
    <property type="protein sequence ID" value="PYI21329.1"/>
    <property type="molecule type" value="Genomic_DNA"/>
</dbReference>
<organism evidence="1 2">
    <name type="scientific">Aspergillus violaceofuscus (strain CBS 115571)</name>
    <dbReference type="NCBI Taxonomy" id="1450538"/>
    <lineage>
        <taxon>Eukaryota</taxon>
        <taxon>Fungi</taxon>
        <taxon>Dikarya</taxon>
        <taxon>Ascomycota</taxon>
        <taxon>Pezizomycotina</taxon>
        <taxon>Eurotiomycetes</taxon>
        <taxon>Eurotiomycetidae</taxon>
        <taxon>Eurotiales</taxon>
        <taxon>Aspergillaceae</taxon>
        <taxon>Aspergillus</taxon>
    </lineage>
</organism>
<dbReference type="AlphaFoldDB" id="A0A2V5HAC3"/>